<feature type="chain" id="PRO_5032737560" evidence="4">
    <location>
        <begin position="34"/>
        <end position="176"/>
    </location>
</feature>
<dbReference type="GO" id="GO:0030313">
    <property type="term" value="C:cell envelope"/>
    <property type="evidence" value="ECO:0007669"/>
    <property type="project" value="UniProtKB-SubCell"/>
</dbReference>
<dbReference type="SUPFAM" id="SSF52833">
    <property type="entry name" value="Thioredoxin-like"/>
    <property type="match status" value="1"/>
</dbReference>
<dbReference type="GO" id="GO:0016853">
    <property type="term" value="F:isomerase activity"/>
    <property type="evidence" value="ECO:0007669"/>
    <property type="project" value="UniProtKB-KW"/>
</dbReference>
<organism evidence="6 7">
    <name type="scientific">Desulfobaculum xiamenense</name>
    <dbReference type="NCBI Taxonomy" id="995050"/>
    <lineage>
        <taxon>Bacteria</taxon>
        <taxon>Pseudomonadati</taxon>
        <taxon>Thermodesulfobacteriota</taxon>
        <taxon>Desulfovibrionia</taxon>
        <taxon>Desulfovibrionales</taxon>
        <taxon>Desulfovibrionaceae</taxon>
        <taxon>Desulfobaculum</taxon>
    </lineage>
</organism>
<evidence type="ECO:0000256" key="4">
    <source>
        <dbReference type="SAM" id="SignalP"/>
    </source>
</evidence>
<dbReference type="EMBL" id="JAATJA010000001">
    <property type="protein sequence ID" value="NJB66938.1"/>
    <property type="molecule type" value="Genomic_DNA"/>
</dbReference>
<proteinExistence type="predicted"/>
<dbReference type="CDD" id="cd02966">
    <property type="entry name" value="TlpA_like_family"/>
    <property type="match status" value="1"/>
</dbReference>
<sequence>MRKGFVKRLAGGVVLSAALLGFSAPFVVGQAHADAAVAALPGNERDTVAAMDIIRAVGSARGRVVVVNFWATWCPPCRAEIPELRQLRESYSDADLLLLGVSLDDDEKAYAEFLGRTEFNYPVRRADDSVTSFFRIEGIPRIMVYDAAGKLAVNHEGMVTADELSPVVDKLLNRKE</sequence>
<name>A0A846QF27_9BACT</name>
<evidence type="ECO:0000256" key="3">
    <source>
        <dbReference type="ARBA" id="ARBA00023284"/>
    </source>
</evidence>
<dbReference type="GO" id="GO:0016491">
    <property type="term" value="F:oxidoreductase activity"/>
    <property type="evidence" value="ECO:0007669"/>
    <property type="project" value="InterPro"/>
</dbReference>
<dbReference type="PANTHER" id="PTHR42852:SF17">
    <property type="entry name" value="THIOREDOXIN-LIKE PROTEIN HI_1115"/>
    <property type="match status" value="1"/>
</dbReference>
<comment type="caution">
    <text evidence="6">The sequence shown here is derived from an EMBL/GenBank/DDBJ whole genome shotgun (WGS) entry which is preliminary data.</text>
</comment>
<keyword evidence="6" id="KW-0413">Isomerase</keyword>
<dbReference type="PROSITE" id="PS51352">
    <property type="entry name" value="THIOREDOXIN_2"/>
    <property type="match status" value="1"/>
</dbReference>
<feature type="domain" description="Thioredoxin" evidence="5">
    <location>
        <begin position="26"/>
        <end position="173"/>
    </location>
</feature>
<keyword evidence="7" id="KW-1185">Reference proteome</keyword>
<dbReference type="InterPro" id="IPR017937">
    <property type="entry name" value="Thioredoxin_CS"/>
</dbReference>
<evidence type="ECO:0000256" key="2">
    <source>
        <dbReference type="ARBA" id="ARBA00022748"/>
    </source>
</evidence>
<dbReference type="AlphaFoldDB" id="A0A846QF27"/>
<dbReference type="Proteomes" id="UP000580856">
    <property type="component" value="Unassembled WGS sequence"/>
</dbReference>
<feature type="signal peptide" evidence="4">
    <location>
        <begin position="1"/>
        <end position="33"/>
    </location>
</feature>
<protein>
    <submittedName>
        <fullName evidence="6">Thiol-disulfide isomerase/thioredoxin</fullName>
    </submittedName>
</protein>
<dbReference type="InterPro" id="IPR050553">
    <property type="entry name" value="Thioredoxin_ResA/DsbE_sf"/>
</dbReference>
<keyword evidence="3" id="KW-0676">Redox-active center</keyword>
<comment type="subcellular location">
    <subcellularLocation>
        <location evidence="1">Cell envelope</location>
    </subcellularLocation>
</comment>
<dbReference type="Gene3D" id="3.40.30.10">
    <property type="entry name" value="Glutaredoxin"/>
    <property type="match status" value="1"/>
</dbReference>
<dbReference type="InterPro" id="IPR013766">
    <property type="entry name" value="Thioredoxin_domain"/>
</dbReference>
<dbReference type="GO" id="GO:0017004">
    <property type="term" value="P:cytochrome complex assembly"/>
    <property type="evidence" value="ECO:0007669"/>
    <property type="project" value="UniProtKB-KW"/>
</dbReference>
<dbReference type="RefSeq" id="WP_167940033.1">
    <property type="nucleotide sequence ID" value="NZ_JAATJA010000001.1"/>
</dbReference>
<dbReference type="InterPro" id="IPR013740">
    <property type="entry name" value="Redoxin"/>
</dbReference>
<reference evidence="6 7" key="1">
    <citation type="submission" date="2020-03" db="EMBL/GenBank/DDBJ databases">
        <title>Genomic Encyclopedia of Type Strains, Phase IV (KMG-IV): sequencing the most valuable type-strain genomes for metagenomic binning, comparative biology and taxonomic classification.</title>
        <authorList>
            <person name="Goeker M."/>
        </authorList>
    </citation>
    <scope>NUCLEOTIDE SEQUENCE [LARGE SCALE GENOMIC DNA]</scope>
    <source>
        <strain evidence="6 7">DSM 24233</strain>
    </source>
</reference>
<evidence type="ECO:0000259" key="5">
    <source>
        <dbReference type="PROSITE" id="PS51352"/>
    </source>
</evidence>
<keyword evidence="4" id="KW-0732">Signal</keyword>
<gene>
    <name evidence="6" type="ORF">GGQ74_000578</name>
</gene>
<dbReference type="PANTHER" id="PTHR42852">
    <property type="entry name" value="THIOL:DISULFIDE INTERCHANGE PROTEIN DSBE"/>
    <property type="match status" value="1"/>
</dbReference>
<evidence type="ECO:0000256" key="1">
    <source>
        <dbReference type="ARBA" id="ARBA00004196"/>
    </source>
</evidence>
<evidence type="ECO:0000313" key="6">
    <source>
        <dbReference type="EMBL" id="NJB66938.1"/>
    </source>
</evidence>
<dbReference type="InterPro" id="IPR036249">
    <property type="entry name" value="Thioredoxin-like_sf"/>
</dbReference>
<keyword evidence="2" id="KW-0201">Cytochrome c-type biogenesis</keyword>
<accession>A0A846QF27</accession>
<dbReference type="PROSITE" id="PS00194">
    <property type="entry name" value="THIOREDOXIN_1"/>
    <property type="match status" value="1"/>
</dbReference>
<evidence type="ECO:0000313" key="7">
    <source>
        <dbReference type="Proteomes" id="UP000580856"/>
    </source>
</evidence>
<dbReference type="Pfam" id="PF08534">
    <property type="entry name" value="Redoxin"/>
    <property type="match status" value="1"/>
</dbReference>